<gene>
    <name evidence="2" type="ORF">ACBP88_07195</name>
</gene>
<evidence type="ECO:0000256" key="1">
    <source>
        <dbReference type="SAM" id="SignalP"/>
    </source>
</evidence>
<feature type="chain" id="PRO_5047183680" evidence="1">
    <location>
        <begin position="24"/>
        <end position="46"/>
    </location>
</feature>
<accession>A0ABV4IBM0</accession>
<dbReference type="RefSeq" id="WP_370891401.1">
    <property type="nucleotide sequence ID" value="NZ_JBGJLR010000005.1"/>
</dbReference>
<keyword evidence="1" id="KW-0732">Signal</keyword>
<reference evidence="2 3" key="1">
    <citation type="submission" date="2024-08" db="EMBL/GenBank/DDBJ databases">
        <authorList>
            <person name="Feng Z."/>
            <person name="Ronholm J."/>
        </authorList>
    </citation>
    <scope>NUCLEOTIDE SEQUENCE [LARGE SCALE GENOMIC DNA]</scope>
    <source>
        <strain evidence="2 3">4-AB0-8</strain>
    </source>
</reference>
<feature type="signal peptide" evidence="1">
    <location>
        <begin position="1"/>
        <end position="23"/>
    </location>
</feature>
<name>A0ABV4IBM0_9BURK</name>
<keyword evidence="3" id="KW-1185">Reference proteome</keyword>
<sequence length="46" mass="4695">MLRTIRCLVGMALCASAVAPALAAESCTQAAPLFAAVTANYPADIR</sequence>
<evidence type="ECO:0000313" key="2">
    <source>
        <dbReference type="EMBL" id="MEZ2739249.1"/>
    </source>
</evidence>
<proteinExistence type="predicted"/>
<dbReference type="Proteomes" id="UP001567350">
    <property type="component" value="Unassembled WGS sequence"/>
</dbReference>
<organism evidence="2 3">
    <name type="scientific">Comamonas jiangduensis</name>
    <dbReference type="NCBI Taxonomy" id="1194168"/>
    <lineage>
        <taxon>Bacteria</taxon>
        <taxon>Pseudomonadati</taxon>
        <taxon>Pseudomonadota</taxon>
        <taxon>Betaproteobacteria</taxon>
        <taxon>Burkholderiales</taxon>
        <taxon>Comamonadaceae</taxon>
        <taxon>Comamonas</taxon>
    </lineage>
</organism>
<evidence type="ECO:0000313" key="3">
    <source>
        <dbReference type="Proteomes" id="UP001567350"/>
    </source>
</evidence>
<protein>
    <submittedName>
        <fullName evidence="2">Uncharacterized protein</fullName>
    </submittedName>
</protein>
<dbReference type="EMBL" id="JBGJLR010000005">
    <property type="protein sequence ID" value="MEZ2739249.1"/>
    <property type="molecule type" value="Genomic_DNA"/>
</dbReference>
<comment type="caution">
    <text evidence="2">The sequence shown here is derived from an EMBL/GenBank/DDBJ whole genome shotgun (WGS) entry which is preliminary data.</text>
</comment>